<evidence type="ECO:0000313" key="1">
    <source>
        <dbReference type="EMBL" id="KAI6656111.1"/>
    </source>
</evidence>
<comment type="caution">
    <text evidence="1">The sequence shown here is derived from an EMBL/GenBank/DDBJ whole genome shotgun (WGS) entry which is preliminary data.</text>
</comment>
<dbReference type="GO" id="GO:0003676">
    <property type="term" value="F:nucleic acid binding"/>
    <property type="evidence" value="ECO:0007669"/>
    <property type="project" value="InterPro"/>
</dbReference>
<reference evidence="1 2" key="1">
    <citation type="journal article" date="2023" name="BMC Biol.">
        <title>The compact genome of the sponge Oopsacas minuta (Hexactinellida) is lacking key metazoan core genes.</title>
        <authorList>
            <person name="Santini S."/>
            <person name="Schenkelaars Q."/>
            <person name="Jourda C."/>
            <person name="Duchesne M."/>
            <person name="Belahbib H."/>
            <person name="Rocher C."/>
            <person name="Selva M."/>
            <person name="Riesgo A."/>
            <person name="Vervoort M."/>
            <person name="Leys S.P."/>
            <person name="Kodjabachian L."/>
            <person name="Le Bivic A."/>
            <person name="Borchiellini C."/>
            <person name="Claverie J.M."/>
            <person name="Renard E."/>
        </authorList>
    </citation>
    <scope>NUCLEOTIDE SEQUENCE [LARGE SCALE GENOMIC DNA]</scope>
    <source>
        <strain evidence="1">SPO-2</strain>
    </source>
</reference>
<sequence length="107" mass="12409">MGIPTGWCTSPYSESITRLVVNEFTRLFIRIDCPPVSSDLNPCDYYLWGRLEELVNNRAYDNISALKRALSKVWSELDKDEVAWACNLFPDRVRSCLKARGNRFEMN</sequence>
<dbReference type="InterPro" id="IPR036397">
    <property type="entry name" value="RNaseH_sf"/>
</dbReference>
<name>A0AAV7K6S3_9METZ</name>
<dbReference type="PANTHER" id="PTHR47326">
    <property type="entry name" value="TRANSPOSABLE ELEMENT TC3 TRANSPOSASE-LIKE PROTEIN"/>
    <property type="match status" value="1"/>
</dbReference>
<keyword evidence="2" id="KW-1185">Reference proteome</keyword>
<evidence type="ECO:0000313" key="2">
    <source>
        <dbReference type="Proteomes" id="UP001165289"/>
    </source>
</evidence>
<dbReference type="PANTHER" id="PTHR47326:SF1">
    <property type="entry name" value="HTH PSQ-TYPE DOMAIN-CONTAINING PROTEIN"/>
    <property type="match status" value="1"/>
</dbReference>
<dbReference type="Proteomes" id="UP001165289">
    <property type="component" value="Unassembled WGS sequence"/>
</dbReference>
<accession>A0AAV7K6S3</accession>
<dbReference type="Gene3D" id="3.30.420.10">
    <property type="entry name" value="Ribonuclease H-like superfamily/Ribonuclease H"/>
    <property type="match status" value="1"/>
</dbReference>
<dbReference type="EMBL" id="JAKMXF010000155">
    <property type="protein sequence ID" value="KAI6656111.1"/>
    <property type="molecule type" value="Genomic_DNA"/>
</dbReference>
<protein>
    <submittedName>
        <fullName evidence="1">Uncharacterized protein</fullName>
    </submittedName>
</protein>
<proteinExistence type="predicted"/>
<dbReference type="AlphaFoldDB" id="A0AAV7K6S3"/>
<organism evidence="1 2">
    <name type="scientific">Oopsacas minuta</name>
    <dbReference type="NCBI Taxonomy" id="111878"/>
    <lineage>
        <taxon>Eukaryota</taxon>
        <taxon>Metazoa</taxon>
        <taxon>Porifera</taxon>
        <taxon>Hexactinellida</taxon>
        <taxon>Hexasterophora</taxon>
        <taxon>Lyssacinosida</taxon>
        <taxon>Leucopsacidae</taxon>
        <taxon>Oopsacas</taxon>
    </lineage>
</organism>
<gene>
    <name evidence="1" type="ORF">LOD99_1444</name>
</gene>